<dbReference type="EMBL" id="QDDR01000007">
    <property type="protein sequence ID" value="PVE46718.1"/>
    <property type="molecule type" value="Genomic_DNA"/>
</dbReference>
<keyword evidence="1" id="KW-0472">Membrane</keyword>
<keyword evidence="1" id="KW-1133">Transmembrane helix</keyword>
<evidence type="ECO:0000313" key="3">
    <source>
        <dbReference type="Proteomes" id="UP000244810"/>
    </source>
</evidence>
<proteinExistence type="predicted"/>
<sequence>MFRLTSLLYAIVGTTLAGIGVVVAVSLNLYDFQSIIVAAVIGALLALPVSWLVARKLQSL</sequence>
<evidence type="ECO:0000313" key="2">
    <source>
        <dbReference type="EMBL" id="PVE46718.1"/>
    </source>
</evidence>
<dbReference type="AlphaFoldDB" id="A0A2T7UQ21"/>
<keyword evidence="1" id="KW-0812">Transmembrane</keyword>
<comment type="caution">
    <text evidence="2">The sequence shown here is derived from an EMBL/GenBank/DDBJ whole genome shotgun (WGS) entry which is preliminary data.</text>
</comment>
<evidence type="ECO:0008006" key="4">
    <source>
        <dbReference type="Google" id="ProtNLM"/>
    </source>
</evidence>
<feature type="transmembrane region" description="Helical" evidence="1">
    <location>
        <begin position="35"/>
        <end position="54"/>
    </location>
</feature>
<gene>
    <name evidence="2" type="ORF">DDE23_13585</name>
</gene>
<keyword evidence="3" id="KW-1185">Reference proteome</keyword>
<reference evidence="2 3" key="1">
    <citation type="journal article" date="2011" name="Syst. Appl. Microbiol.">
        <title>Defluviimonas denitrificans gen. nov., sp. nov., and Pararhodobacter aggregans gen. nov., sp. nov., non-phototrophic Rhodobacteraceae from the biofilter of a marine aquaculture.</title>
        <authorList>
            <person name="Foesel B.U."/>
            <person name="Drake H.L."/>
            <person name="Schramm A."/>
        </authorList>
    </citation>
    <scope>NUCLEOTIDE SEQUENCE [LARGE SCALE GENOMIC DNA]</scope>
    <source>
        <strain evidence="2 3">D1-19</strain>
    </source>
</reference>
<protein>
    <recommendedName>
        <fullName evidence="4">CTP synthetase</fullName>
    </recommendedName>
</protein>
<dbReference type="Proteomes" id="UP000244810">
    <property type="component" value="Unassembled WGS sequence"/>
</dbReference>
<evidence type="ECO:0000256" key="1">
    <source>
        <dbReference type="SAM" id="Phobius"/>
    </source>
</evidence>
<organism evidence="2 3">
    <name type="scientific">Pararhodobacter aggregans</name>
    <dbReference type="NCBI Taxonomy" id="404875"/>
    <lineage>
        <taxon>Bacteria</taxon>
        <taxon>Pseudomonadati</taxon>
        <taxon>Pseudomonadota</taxon>
        <taxon>Alphaproteobacteria</taxon>
        <taxon>Rhodobacterales</taxon>
        <taxon>Paracoccaceae</taxon>
        <taxon>Pararhodobacter</taxon>
    </lineage>
</organism>
<accession>A0A2T7UQ21</accession>
<dbReference type="OrthoDB" id="7510999at2"/>
<dbReference type="RefSeq" id="WP_107752290.1">
    <property type="nucleotide sequence ID" value="NZ_JBLWSZ010000036.1"/>
</dbReference>
<feature type="transmembrane region" description="Helical" evidence="1">
    <location>
        <begin position="7"/>
        <end position="29"/>
    </location>
</feature>
<name>A0A2T7UQ21_9RHOB</name>